<dbReference type="PANTHER" id="PTHR10788">
    <property type="entry name" value="TREHALOSE-6-PHOSPHATE SYNTHASE"/>
    <property type="match status" value="1"/>
</dbReference>
<dbReference type="PANTHER" id="PTHR10788:SF106">
    <property type="entry name" value="BCDNA.GH08860"/>
    <property type="match status" value="1"/>
</dbReference>
<reference evidence="2 3" key="1">
    <citation type="submission" date="2024-09" db="EMBL/GenBank/DDBJ databases">
        <authorList>
            <person name="Sun Q."/>
            <person name="Mori K."/>
        </authorList>
    </citation>
    <scope>NUCLEOTIDE SEQUENCE [LARGE SCALE GENOMIC DNA]</scope>
    <source>
        <strain evidence="2 3">CECT 8064</strain>
    </source>
</reference>
<organism evidence="2 3">
    <name type="scientific">Vibrio olivae</name>
    <dbReference type="NCBI Taxonomy" id="1243002"/>
    <lineage>
        <taxon>Bacteria</taxon>
        <taxon>Pseudomonadati</taxon>
        <taxon>Pseudomonadota</taxon>
        <taxon>Gammaproteobacteria</taxon>
        <taxon>Vibrionales</taxon>
        <taxon>Vibrionaceae</taxon>
        <taxon>Vibrio</taxon>
    </lineage>
</organism>
<evidence type="ECO:0000313" key="3">
    <source>
        <dbReference type="Proteomes" id="UP001589645"/>
    </source>
</evidence>
<dbReference type="CDD" id="cd03788">
    <property type="entry name" value="GT20_TPS"/>
    <property type="match status" value="1"/>
</dbReference>
<dbReference type="EMBL" id="JBHMEP010000001">
    <property type="protein sequence ID" value="MFB9133472.1"/>
    <property type="molecule type" value="Genomic_DNA"/>
</dbReference>
<comment type="similarity">
    <text evidence="1">Belongs to the glycosyltransferase 20 family.</text>
</comment>
<protein>
    <submittedName>
        <fullName evidence="2">Trehalose-6-phosphate synthase</fullName>
    </submittedName>
</protein>
<evidence type="ECO:0000313" key="2">
    <source>
        <dbReference type="EMBL" id="MFB9133472.1"/>
    </source>
</evidence>
<dbReference type="RefSeq" id="WP_390188992.1">
    <property type="nucleotide sequence ID" value="NZ_JBHMEP010000001.1"/>
</dbReference>
<dbReference type="Pfam" id="PF00982">
    <property type="entry name" value="Glyco_transf_20"/>
    <property type="match status" value="1"/>
</dbReference>
<dbReference type="Proteomes" id="UP001589645">
    <property type="component" value="Unassembled WGS sequence"/>
</dbReference>
<sequence>MSRLVVVSNRVARPDSLNSGSQGGLAVGVLAAMAEAGGLWFGWNGRIENRPTTEVREERRNNIDFVTIGLRQNEYNNFYLGYANSVLWPLFHQRPDLMAYRHNYRMGYLGVNRKYVNQLLPYLKPDDTIWIHDYQLIPMAQMLREAGVKCPIGFFLHTPFPSYDLLRALPDYKQMLNELLHYDLVGFHTKIDEHNFHESIRYGLGGTVPPSGLVDCKGHNVQTGVYPIGIEADEMSRLVQVGKNSKEYQQLEEELGERKLIMGVDRLDYSKGIFRRIQSYEQLLKNHAEMHRKIVCMQVAPTSRGDVKAYSELAQRIDQVAGHVNGTYADFDWTPLRYINRGFRRRTILALYNLAHVGFVTPLRDGMNLVAKEYVASQDPEDPGVLVLSETAGAAAELTDAVIVNPYDTETVAKRLAEAIQMPQDERVDRWQKMMAILRKNDIHAWQKNFRSDLKALPHPAPEQSLVVS</sequence>
<accession>A0ABV5HHI6</accession>
<proteinExistence type="inferred from homology"/>
<gene>
    <name evidence="2" type="ORF">ACFFUV_00620</name>
</gene>
<name>A0ABV5HHI6_9VIBR</name>
<dbReference type="SUPFAM" id="SSF53756">
    <property type="entry name" value="UDP-Glycosyltransferase/glycogen phosphorylase"/>
    <property type="match status" value="1"/>
</dbReference>
<keyword evidence="3" id="KW-1185">Reference proteome</keyword>
<evidence type="ECO:0000256" key="1">
    <source>
        <dbReference type="ARBA" id="ARBA00008799"/>
    </source>
</evidence>
<comment type="caution">
    <text evidence="2">The sequence shown here is derived from an EMBL/GenBank/DDBJ whole genome shotgun (WGS) entry which is preliminary data.</text>
</comment>
<dbReference type="Gene3D" id="3.40.50.2000">
    <property type="entry name" value="Glycogen Phosphorylase B"/>
    <property type="match status" value="2"/>
</dbReference>
<dbReference type="InterPro" id="IPR001830">
    <property type="entry name" value="Glyco_trans_20"/>
</dbReference>